<feature type="domain" description="ATP-citrate synthase/succinyl-CoA ligase C-terminal" evidence="1">
    <location>
        <begin position="2"/>
        <end position="80"/>
    </location>
</feature>
<dbReference type="AlphaFoldDB" id="F9QAV3"/>
<dbReference type="GO" id="GO:0006099">
    <property type="term" value="P:tricarboxylic acid cycle"/>
    <property type="evidence" value="ECO:0007669"/>
    <property type="project" value="TreeGrafter"/>
</dbReference>
<dbReference type="PRINTS" id="PR01798">
    <property type="entry name" value="SCOASYNTHASE"/>
</dbReference>
<dbReference type="InterPro" id="IPR005811">
    <property type="entry name" value="SUCC_ACL_C"/>
</dbReference>
<dbReference type="EMBL" id="AFUV01000017">
    <property type="protein sequence ID" value="EGV05338.1"/>
    <property type="molecule type" value="Genomic_DNA"/>
</dbReference>
<reference evidence="2 3" key="1">
    <citation type="submission" date="2011-07" db="EMBL/GenBank/DDBJ databases">
        <authorList>
            <person name="Harkins D.M."/>
            <person name="Madupu R."/>
            <person name="Durkin A.S."/>
            <person name="Torralba M."/>
            <person name="Methe B."/>
            <person name="Sutton G.G."/>
            <person name="Nelson K.E."/>
        </authorList>
    </citation>
    <scope>NUCLEOTIDE SEQUENCE [LARGE SCALE GENOMIC DNA]</scope>
    <source>
        <strain evidence="2 3">HK 85</strain>
    </source>
</reference>
<name>F9QAV3_9PAST</name>
<protein>
    <submittedName>
        <fullName evidence="2">Putative succinyl-CoA synthetase, alpha subunit</fullName>
    </submittedName>
</protein>
<dbReference type="PROSITE" id="PS00399">
    <property type="entry name" value="SUCCINYL_COA_LIG_2"/>
    <property type="match status" value="1"/>
</dbReference>
<dbReference type="SUPFAM" id="SSF52210">
    <property type="entry name" value="Succinyl-CoA synthetase domains"/>
    <property type="match status" value="1"/>
</dbReference>
<comment type="caution">
    <text evidence="2">The sequence shown here is derived from an EMBL/GenBank/DDBJ whole genome shotgun (WGS) entry which is preliminary data.</text>
</comment>
<dbReference type="InterPro" id="IPR017440">
    <property type="entry name" value="Cit_synth/succinyl-CoA_lig_AS"/>
</dbReference>
<dbReference type="PANTHER" id="PTHR11117">
    <property type="entry name" value="SUCCINYL-COA LIGASE SUBUNIT ALPHA"/>
    <property type="match status" value="1"/>
</dbReference>
<dbReference type="Proteomes" id="UP000006235">
    <property type="component" value="Unassembled WGS sequence"/>
</dbReference>
<dbReference type="GO" id="GO:0004775">
    <property type="term" value="F:succinate-CoA ligase (ADP-forming) activity"/>
    <property type="evidence" value="ECO:0007669"/>
    <property type="project" value="TreeGrafter"/>
</dbReference>
<evidence type="ECO:0000313" key="3">
    <source>
        <dbReference type="Proteomes" id="UP000006235"/>
    </source>
</evidence>
<evidence type="ECO:0000313" key="2">
    <source>
        <dbReference type="EMBL" id="EGV05338.1"/>
    </source>
</evidence>
<accession>F9QAV3</accession>
<dbReference type="InterPro" id="IPR016102">
    <property type="entry name" value="Succinyl-CoA_synth-like"/>
</dbReference>
<organism evidence="2 3">
    <name type="scientific">Haemophilus pittmaniae HK 85</name>
    <dbReference type="NCBI Taxonomy" id="1035188"/>
    <lineage>
        <taxon>Bacteria</taxon>
        <taxon>Pseudomonadati</taxon>
        <taxon>Pseudomonadota</taxon>
        <taxon>Gammaproteobacteria</taxon>
        <taxon>Pasteurellales</taxon>
        <taxon>Pasteurellaceae</taxon>
        <taxon>Haemophilus</taxon>
    </lineage>
</organism>
<evidence type="ECO:0000259" key="1">
    <source>
        <dbReference type="Pfam" id="PF00549"/>
    </source>
</evidence>
<dbReference type="STRING" id="1035188.HMPREF9952_1247"/>
<dbReference type="Gene3D" id="3.40.50.261">
    <property type="entry name" value="Succinyl-CoA synthetase domains"/>
    <property type="match status" value="1"/>
</dbReference>
<dbReference type="GO" id="GO:0004776">
    <property type="term" value="F:succinate-CoA ligase (GDP-forming) activity"/>
    <property type="evidence" value="ECO:0007669"/>
    <property type="project" value="TreeGrafter"/>
</dbReference>
<dbReference type="Pfam" id="PF00549">
    <property type="entry name" value="Ligase_CoA"/>
    <property type="match status" value="1"/>
</dbReference>
<proteinExistence type="predicted"/>
<sequence length="98" mass="10029">MQRFQADPETEAIVMIGEIGGSAEEEAAAFIQDHVTKPVVGYIAGITAPKGKRMGHAGAIISGGKGTAEDKINALEAAGVKTVRSLAEIGAALRGLLK</sequence>
<gene>
    <name evidence="2" type="ORF">HMPREF9952_1247</name>
</gene>
<dbReference type="GO" id="GO:0009361">
    <property type="term" value="C:succinate-CoA ligase complex (ADP-forming)"/>
    <property type="evidence" value="ECO:0007669"/>
    <property type="project" value="TreeGrafter"/>
</dbReference>
<dbReference type="PANTHER" id="PTHR11117:SF2">
    <property type="entry name" value="SUCCINATE--COA LIGASE [ADP_GDP-FORMING] SUBUNIT ALPHA, MITOCHONDRIAL"/>
    <property type="match status" value="1"/>
</dbReference>